<evidence type="ECO:0000313" key="13">
    <source>
        <dbReference type="Proteomes" id="UP000034416"/>
    </source>
</evidence>
<evidence type="ECO:0000256" key="9">
    <source>
        <dbReference type="ARBA" id="ARBA00023027"/>
    </source>
</evidence>
<reference evidence="12 14" key="3">
    <citation type="submission" date="2016-12" db="EMBL/GenBank/DDBJ databases">
        <title>The new phylogeny of genus Mycobacterium.</title>
        <authorList>
            <person name="Tortoli E."/>
            <person name="Trovato A."/>
            <person name="Cirillo D.M."/>
        </authorList>
    </citation>
    <scope>NUCLEOTIDE SEQUENCE [LARGE SCALE GENOMIC DNA]</scope>
    <source>
        <strain evidence="12 14">DSM 44942</strain>
    </source>
</reference>
<evidence type="ECO:0000256" key="1">
    <source>
        <dbReference type="ARBA" id="ARBA00008751"/>
    </source>
</evidence>
<proteinExistence type="inferred from homology"/>
<dbReference type="RefSeq" id="WP_046187777.1">
    <property type="nucleotide sequence ID" value="NZ_JACKUJ010000047.1"/>
</dbReference>
<evidence type="ECO:0000256" key="6">
    <source>
        <dbReference type="ARBA" id="ARBA00023002"/>
    </source>
</evidence>
<evidence type="ECO:0000256" key="7">
    <source>
        <dbReference type="ARBA" id="ARBA00023004"/>
    </source>
</evidence>
<dbReference type="Pfam" id="PF00355">
    <property type="entry name" value="Rieske"/>
    <property type="match status" value="1"/>
</dbReference>
<evidence type="ECO:0000259" key="10">
    <source>
        <dbReference type="PROSITE" id="PS51296"/>
    </source>
</evidence>
<dbReference type="Gene3D" id="2.102.10.10">
    <property type="entry name" value="Rieske [2Fe-2S] iron-sulphur domain"/>
    <property type="match status" value="1"/>
</dbReference>
<dbReference type="GO" id="GO:0051213">
    <property type="term" value="F:dioxygenase activity"/>
    <property type="evidence" value="ECO:0007669"/>
    <property type="project" value="UniProtKB-KW"/>
</dbReference>
<dbReference type="InterPro" id="IPR043257">
    <property type="entry name" value="Rieske_N"/>
</dbReference>
<keyword evidence="8" id="KW-0411">Iron-sulfur</keyword>
<keyword evidence="4" id="KW-0058">Aromatic hydrocarbons catabolism</keyword>
<reference evidence="11" key="2">
    <citation type="submission" date="2015-04" db="EMBL/GenBank/DDBJ databases">
        <title>Genome sequence of Mycobacterium arupense strain GUC1.</title>
        <authorList>
            <person name="Greninger A.L."/>
            <person name="Cunningham G."/>
            <person name="Chiu C.Y."/>
            <person name="Miller S."/>
        </authorList>
    </citation>
    <scope>NUCLEOTIDE SEQUENCE</scope>
    <source>
        <strain evidence="11">GUC1</strain>
    </source>
</reference>
<dbReference type="GO" id="GO:0051537">
    <property type="term" value="F:2 iron, 2 sulfur cluster binding"/>
    <property type="evidence" value="ECO:0007669"/>
    <property type="project" value="UniProtKB-KW"/>
</dbReference>
<keyword evidence="3" id="KW-0479">Metal-binding</keyword>
<reference evidence="13" key="1">
    <citation type="submission" date="2015-04" db="EMBL/GenBank/DDBJ databases">
        <title>Genome sequence of Mycobacterium arupense GUC1.</title>
        <authorList>
            <person name="Greninger A.L."/>
            <person name="Cunningham G."/>
            <person name="Chiu C.Y."/>
            <person name="Miller S."/>
        </authorList>
    </citation>
    <scope>NUCLEOTIDE SEQUENCE [LARGE SCALE GENOMIC DNA]</scope>
    <source>
        <strain evidence="13">GUC1</strain>
    </source>
</reference>
<keyword evidence="9" id="KW-0520">NAD</keyword>
<dbReference type="InterPro" id="IPR036922">
    <property type="entry name" value="Rieske_2Fe-2S_sf"/>
</dbReference>
<evidence type="ECO:0000256" key="3">
    <source>
        <dbReference type="ARBA" id="ARBA00022723"/>
    </source>
</evidence>
<protein>
    <submittedName>
        <fullName evidence="11 12">Aromatic-ring-hydroxylating dioxygenase</fullName>
    </submittedName>
</protein>
<evidence type="ECO:0000256" key="2">
    <source>
        <dbReference type="ARBA" id="ARBA00022714"/>
    </source>
</evidence>
<dbReference type="CDD" id="cd08881">
    <property type="entry name" value="RHO_alpha_C_NDO-like"/>
    <property type="match status" value="1"/>
</dbReference>
<evidence type="ECO:0000313" key="11">
    <source>
        <dbReference type="EMBL" id="KKC01298.1"/>
    </source>
</evidence>
<dbReference type="SUPFAM" id="SSF50022">
    <property type="entry name" value="ISP domain"/>
    <property type="match status" value="1"/>
</dbReference>
<comment type="similarity">
    <text evidence="1">Belongs to the bacterial ring-hydroxylating dioxygenase alpha subunit family.</text>
</comment>
<dbReference type="PANTHER" id="PTHR43756">
    <property type="entry name" value="CHOLINE MONOOXYGENASE, CHLOROPLASTIC"/>
    <property type="match status" value="1"/>
</dbReference>
<sequence length="479" mass="54166">MSDHRQVLDEVRRGMIPAHIYNDAAIFELEKERLFRRAWMFVAHESEIPHDGDYVVRRVLNDSFIIARDSKGDVRAMFNMCLHRGMQVCRAEMGNASNFRCPYHGWSYRNDGRILGLPFHQEAYGGDAGFQKRGQTLLPAPNLASYNGMIFISLDPQAPPLEEFLGDFTFYLDFYTKQSRGGLEVRGPQRWRIKANWKIGVENFAGDMYHTPHTHASVVDIGLFREPKAQKRKDGATYWATCGGGTTYKLPPGTFEERMRYVGYPDEMVQRIKQVWSPDHQRVVSDDGFMISAASCFPNMSLVHNWPKIQDSEEVLPFISIRTWQPISENETEVYSWFAVDAAAPEQFKQDSYKAYLMCFGSTGMFEQDDVENWVSLTNTAAGSMARQLLLNGRMGLLADDTPVVNALSPEQFHGPGTAQVGYNENNQRAILRMWADHLEMPPVATTTAAMGVHRDGITPLVQTNGTSACEATYEEAPA</sequence>
<dbReference type="Pfam" id="PF00848">
    <property type="entry name" value="Ring_hydroxyl_A"/>
    <property type="match status" value="1"/>
</dbReference>
<dbReference type="PROSITE" id="PS00570">
    <property type="entry name" value="RING_HYDROXYL_ALPHA"/>
    <property type="match status" value="1"/>
</dbReference>
<dbReference type="SUPFAM" id="SSF55961">
    <property type="entry name" value="Bet v1-like"/>
    <property type="match status" value="1"/>
</dbReference>
<evidence type="ECO:0000313" key="14">
    <source>
        <dbReference type="Proteomes" id="UP000192327"/>
    </source>
</evidence>
<comment type="caution">
    <text evidence="11">The sequence shown here is derived from an EMBL/GenBank/DDBJ whole genome shotgun (WGS) entry which is preliminary data.</text>
</comment>
<keyword evidence="7" id="KW-0408">Iron</keyword>
<keyword evidence="14" id="KW-1185">Reference proteome</keyword>
<dbReference type="GO" id="GO:0005506">
    <property type="term" value="F:iron ion binding"/>
    <property type="evidence" value="ECO:0007669"/>
    <property type="project" value="InterPro"/>
</dbReference>
<dbReference type="OrthoDB" id="5243643at2"/>
<evidence type="ECO:0000256" key="4">
    <source>
        <dbReference type="ARBA" id="ARBA00022797"/>
    </source>
</evidence>
<dbReference type="PANTHER" id="PTHR43756:SF1">
    <property type="entry name" value="3-PHENYLPROPIONATE_CINNAMIC ACID DIOXYGENASE SUBUNIT ALPHA"/>
    <property type="match status" value="1"/>
</dbReference>
<dbReference type="CDD" id="cd03535">
    <property type="entry name" value="Rieske_RO_Alpha_NDO"/>
    <property type="match status" value="1"/>
</dbReference>
<dbReference type="InterPro" id="IPR015879">
    <property type="entry name" value="Ring_hydroxy_dOase_asu_C_dom"/>
</dbReference>
<dbReference type="Proteomes" id="UP000192327">
    <property type="component" value="Unassembled WGS sequence"/>
</dbReference>
<keyword evidence="6" id="KW-0560">Oxidoreductase</keyword>
<dbReference type="PATRIC" id="fig|342002.3.peg.584"/>
<evidence type="ECO:0000256" key="8">
    <source>
        <dbReference type="ARBA" id="ARBA00023014"/>
    </source>
</evidence>
<gene>
    <name evidence="12" type="ORF">BST15_07365</name>
    <name evidence="11" type="ORF">WR43_01165</name>
</gene>
<dbReference type="InterPro" id="IPR017941">
    <property type="entry name" value="Rieske_2Fe-2S"/>
</dbReference>
<evidence type="ECO:0000313" key="12">
    <source>
        <dbReference type="EMBL" id="OQZ99861.1"/>
    </source>
</evidence>
<dbReference type="InterPro" id="IPR015881">
    <property type="entry name" value="ARHD_Rieske_2Fe_2S"/>
</dbReference>
<feature type="domain" description="Rieske" evidence="10">
    <location>
        <begin position="39"/>
        <end position="152"/>
    </location>
</feature>
<dbReference type="Gene3D" id="3.90.380.10">
    <property type="entry name" value="Naphthalene 1,2-dioxygenase Alpha Subunit, Chain A, domain 1"/>
    <property type="match status" value="1"/>
</dbReference>
<dbReference type="GO" id="GO:0016705">
    <property type="term" value="F:oxidoreductase activity, acting on paired donors, with incorporation or reduction of molecular oxygen"/>
    <property type="evidence" value="ECO:0007669"/>
    <property type="project" value="UniProtKB-ARBA"/>
</dbReference>
<dbReference type="STRING" id="342002.BST15_07365"/>
<name>A0A0F5N4V1_9MYCO</name>
<dbReference type="AlphaFoldDB" id="A0A0F5N4V1"/>
<dbReference type="EMBL" id="MVHH01000010">
    <property type="protein sequence ID" value="OQZ99861.1"/>
    <property type="molecule type" value="Genomic_DNA"/>
</dbReference>
<dbReference type="Proteomes" id="UP000034416">
    <property type="component" value="Unassembled WGS sequence"/>
</dbReference>
<keyword evidence="2" id="KW-0001">2Fe-2S</keyword>
<dbReference type="GO" id="GO:0004497">
    <property type="term" value="F:monooxygenase activity"/>
    <property type="evidence" value="ECO:0007669"/>
    <property type="project" value="UniProtKB-ARBA"/>
</dbReference>
<evidence type="ECO:0000256" key="5">
    <source>
        <dbReference type="ARBA" id="ARBA00022964"/>
    </source>
</evidence>
<dbReference type="EMBL" id="LASW01000002">
    <property type="protein sequence ID" value="KKC01298.1"/>
    <property type="molecule type" value="Genomic_DNA"/>
</dbReference>
<organism evidence="11 13">
    <name type="scientific">Mycolicibacter arupensis</name>
    <dbReference type="NCBI Taxonomy" id="342002"/>
    <lineage>
        <taxon>Bacteria</taxon>
        <taxon>Bacillati</taxon>
        <taxon>Actinomycetota</taxon>
        <taxon>Actinomycetes</taxon>
        <taxon>Mycobacteriales</taxon>
        <taxon>Mycobacteriaceae</taxon>
        <taxon>Mycolicibacter</taxon>
    </lineage>
</organism>
<dbReference type="PROSITE" id="PS51296">
    <property type="entry name" value="RIESKE"/>
    <property type="match status" value="1"/>
</dbReference>
<dbReference type="InterPro" id="IPR043266">
    <property type="entry name" value="RHO_NdoB-like_C"/>
</dbReference>
<keyword evidence="5 11" id="KW-0223">Dioxygenase</keyword>
<accession>A0A0F5N4V1</accession>
<dbReference type="PRINTS" id="PR00090">
    <property type="entry name" value="RNGDIOXGNASE"/>
</dbReference>
<dbReference type="InterPro" id="IPR001663">
    <property type="entry name" value="Rng_hydr_dOase-A"/>
</dbReference>